<dbReference type="EMBL" id="CP003243">
    <property type="protein sequence ID" value="AFD00662.1"/>
    <property type="molecule type" value="Genomic_DNA"/>
</dbReference>
<feature type="transmembrane region" description="Helical" evidence="1">
    <location>
        <begin position="172"/>
        <end position="191"/>
    </location>
</feature>
<evidence type="ECO:0000313" key="3">
    <source>
        <dbReference type="Proteomes" id="UP000005233"/>
    </source>
</evidence>
<organism evidence="2 3">
    <name type="scientific">Methanocella conradii (strain DSM 24694 / JCM 17849 / CGMCC 1.5162 / HZ254)</name>
    <dbReference type="NCBI Taxonomy" id="1041930"/>
    <lineage>
        <taxon>Archaea</taxon>
        <taxon>Methanobacteriati</taxon>
        <taxon>Methanobacteriota</taxon>
        <taxon>Stenosarchaea group</taxon>
        <taxon>Methanomicrobia</taxon>
        <taxon>Methanocellales</taxon>
        <taxon>Methanocellaceae</taxon>
        <taxon>Methanocella</taxon>
    </lineage>
</organism>
<accession>H8I4R7</accession>
<gene>
    <name evidence="2" type="ordered locus">Mtc_1922</name>
</gene>
<dbReference type="KEGG" id="mez:Mtc_1922"/>
<dbReference type="Proteomes" id="UP000005233">
    <property type="component" value="Chromosome"/>
</dbReference>
<keyword evidence="1" id="KW-0472">Membrane</keyword>
<dbReference type="HOGENOM" id="CLU_815371_0_0_2"/>
<feature type="transmembrane region" description="Helical" evidence="1">
    <location>
        <begin position="211"/>
        <end position="241"/>
    </location>
</feature>
<evidence type="ECO:0000313" key="2">
    <source>
        <dbReference type="EMBL" id="AFD00662.1"/>
    </source>
</evidence>
<dbReference type="OrthoDB" id="147988at2157"/>
<keyword evidence="1" id="KW-0812">Transmembrane</keyword>
<name>H8I4R7_METCZ</name>
<dbReference type="AlphaFoldDB" id="H8I4R7"/>
<keyword evidence="3" id="KW-1185">Reference proteome</keyword>
<evidence type="ECO:0000256" key="1">
    <source>
        <dbReference type="SAM" id="Phobius"/>
    </source>
</evidence>
<feature type="transmembrane region" description="Helical" evidence="1">
    <location>
        <begin position="39"/>
        <end position="60"/>
    </location>
</feature>
<protein>
    <submittedName>
        <fullName evidence="2">Uncharacterized protein</fullName>
    </submittedName>
</protein>
<sequence length="340" mass="38689">MPVLDLMNILLMAIIFIISLAVILAITRVRALENSTVKTIVYIGLGLIMFTLVGFTFNMWENPPSDGLIIAKDIVMPYTQFYPNLILAMAIAATVLITYMERDNYAYFFAGMGFAVLVPDLYKYIFINGRSDLALLGCALWAVVPMIWAFIWRESALIEMKAWEKFMRSLKATLISYPVYLFTAIIAIFGESNRGISLDALQGVASSVPEIIMFILVTIWLFYLLNIIIASVMFAVHDLFVHLLGYRRVVRAGSVRYERAMQASAKTPQPKPKVNHYAGLIEEMQVFSKYMGQIDRIRAASTIGRFKSEYQTLAAKYNEDSKADAEKMIRMIEQEFMKKY</sequence>
<proteinExistence type="predicted"/>
<feature type="transmembrane region" description="Helical" evidence="1">
    <location>
        <begin position="80"/>
        <end position="99"/>
    </location>
</feature>
<feature type="transmembrane region" description="Helical" evidence="1">
    <location>
        <begin position="133"/>
        <end position="151"/>
    </location>
</feature>
<keyword evidence="1" id="KW-1133">Transmembrane helix</keyword>
<dbReference type="eggNOG" id="arCOG11652">
    <property type="taxonomic scope" value="Archaea"/>
</dbReference>
<feature type="transmembrane region" description="Helical" evidence="1">
    <location>
        <begin position="6"/>
        <end position="27"/>
    </location>
</feature>
<dbReference type="STRING" id="1041930.Mtc_1922"/>
<reference evidence="2 3" key="1">
    <citation type="journal article" date="2012" name="J. Bacteriol.">
        <title>Complete genome sequence of a thermophilic methanogen, Methanocella conradii HZ254, isolated from Chinese rice field soil.</title>
        <authorList>
            <person name="Lu Z."/>
            <person name="Lu Y."/>
        </authorList>
    </citation>
    <scope>NUCLEOTIDE SEQUENCE [LARGE SCALE GENOMIC DNA]</scope>
    <source>
        <strain evidence="3">DSM 24694 / JCM 17849 / CGMCC 1.5162 / HZ254</strain>
    </source>
</reference>
<feature type="transmembrane region" description="Helical" evidence="1">
    <location>
        <begin position="106"/>
        <end position="127"/>
    </location>
</feature>